<dbReference type="PRINTS" id="PR00080">
    <property type="entry name" value="SDRFAMILY"/>
</dbReference>
<dbReference type="PANTHER" id="PTHR44169:SF6">
    <property type="entry name" value="NADPH-DEPENDENT 1-ACYLDIHYDROXYACETONE PHOSPHATE REDUCTASE"/>
    <property type="match status" value="1"/>
</dbReference>
<dbReference type="PROSITE" id="PS00061">
    <property type="entry name" value="ADH_SHORT"/>
    <property type="match status" value="1"/>
</dbReference>
<dbReference type="GO" id="GO:0006654">
    <property type="term" value="P:phosphatidic acid biosynthetic process"/>
    <property type="evidence" value="ECO:0007669"/>
    <property type="project" value="TreeGrafter"/>
</dbReference>
<dbReference type="RefSeq" id="XP_016236313.1">
    <property type="nucleotide sequence ID" value="XM_016380486.1"/>
</dbReference>
<accession>A0A0D1ZTJ4</accession>
<sequence length="285" mass="31087">MAVHKDKRRSVLVTGCSSGIGKALVDELRIQGLRVFAGSRSVDSLSGVVGVEPLELDPASPESIAKARDEVSRRTGGKLDILINNAGQWLESPAIETDLKAIKAMFDVNLFGVMEMNRQFSPLLIAAKGVIVNHGSMVRAMPHPMTAAYNASKAALSQYSNTLRLELEPLDVRVVELVTGRVSSSLISIPTLPESSIYKPLEPALVKRAREAETVQAPAVFAKRVVKSLLVANPAREIYKGTMASISWFLESYGPKWIYDPIMRTMTGLKQHRGELAKRASHIEA</sequence>
<dbReference type="Pfam" id="PF00106">
    <property type="entry name" value="adh_short"/>
    <property type="match status" value="1"/>
</dbReference>
<dbReference type="Proteomes" id="UP000053328">
    <property type="component" value="Unassembled WGS sequence"/>
</dbReference>
<reference evidence="5 6" key="1">
    <citation type="submission" date="2015-01" db="EMBL/GenBank/DDBJ databases">
        <title>The Genome Sequence of Exophiala spinifera CBS89968.</title>
        <authorList>
            <consortium name="The Broad Institute Genomics Platform"/>
            <person name="Cuomo C."/>
            <person name="de Hoog S."/>
            <person name="Gorbushina A."/>
            <person name="Stielow B."/>
            <person name="Teixiera M."/>
            <person name="Abouelleil A."/>
            <person name="Chapman S.B."/>
            <person name="Priest M."/>
            <person name="Young S.K."/>
            <person name="Wortman J."/>
            <person name="Nusbaum C."/>
            <person name="Birren B."/>
        </authorList>
    </citation>
    <scope>NUCLEOTIDE SEQUENCE [LARGE SCALE GENOMIC DNA]</scope>
    <source>
        <strain evidence="5 6">CBS 89968</strain>
    </source>
</reference>
<dbReference type="GO" id="GO:0005783">
    <property type="term" value="C:endoplasmic reticulum"/>
    <property type="evidence" value="ECO:0007669"/>
    <property type="project" value="TreeGrafter"/>
</dbReference>
<dbReference type="AlphaFoldDB" id="A0A0D1ZTJ4"/>
<dbReference type="VEuPathDB" id="FungiDB:PV08_06148"/>
<dbReference type="GO" id="GO:0019433">
    <property type="term" value="P:triglyceride catabolic process"/>
    <property type="evidence" value="ECO:0007669"/>
    <property type="project" value="TreeGrafter"/>
</dbReference>
<dbReference type="InterPro" id="IPR036291">
    <property type="entry name" value="NAD(P)-bd_dom_sf"/>
</dbReference>
<dbReference type="GO" id="GO:0000140">
    <property type="term" value="F:acylglycerone-phosphate reductase (NADP+) activity"/>
    <property type="evidence" value="ECO:0007669"/>
    <property type="project" value="TreeGrafter"/>
</dbReference>
<dbReference type="HOGENOM" id="CLU_010194_2_9_1"/>
<organism evidence="5 6">
    <name type="scientific">Exophiala spinifera</name>
    <dbReference type="NCBI Taxonomy" id="91928"/>
    <lineage>
        <taxon>Eukaryota</taxon>
        <taxon>Fungi</taxon>
        <taxon>Dikarya</taxon>
        <taxon>Ascomycota</taxon>
        <taxon>Pezizomycotina</taxon>
        <taxon>Eurotiomycetes</taxon>
        <taxon>Chaetothyriomycetidae</taxon>
        <taxon>Chaetothyriales</taxon>
        <taxon>Herpotrichiellaceae</taxon>
        <taxon>Exophiala</taxon>
    </lineage>
</organism>
<dbReference type="PANTHER" id="PTHR44169">
    <property type="entry name" value="NADPH-DEPENDENT 1-ACYLDIHYDROXYACETONE PHOSPHATE REDUCTASE"/>
    <property type="match status" value="1"/>
</dbReference>
<protein>
    <submittedName>
        <fullName evidence="5">Uncharacterized protein</fullName>
    </submittedName>
</protein>
<dbReference type="SUPFAM" id="SSF51735">
    <property type="entry name" value="NAD(P)-binding Rossmann-fold domains"/>
    <property type="match status" value="1"/>
</dbReference>
<evidence type="ECO:0000256" key="2">
    <source>
        <dbReference type="ARBA" id="ARBA00022857"/>
    </source>
</evidence>
<dbReference type="GeneID" id="27333231"/>
<dbReference type="GO" id="GO:0005811">
    <property type="term" value="C:lipid droplet"/>
    <property type="evidence" value="ECO:0007669"/>
    <property type="project" value="TreeGrafter"/>
</dbReference>
<dbReference type="OrthoDB" id="2102561at2759"/>
<keyword evidence="6" id="KW-1185">Reference proteome</keyword>
<dbReference type="EMBL" id="KN847495">
    <property type="protein sequence ID" value="KIW16097.1"/>
    <property type="molecule type" value="Genomic_DNA"/>
</dbReference>
<name>A0A0D1ZTJ4_9EURO</name>
<dbReference type="InterPro" id="IPR002347">
    <property type="entry name" value="SDR_fam"/>
</dbReference>
<keyword evidence="2" id="KW-0521">NADP</keyword>
<keyword evidence="3" id="KW-0560">Oxidoreductase</keyword>
<comment type="similarity">
    <text evidence="1 4">Belongs to the short-chain dehydrogenases/reductases (SDR) family.</text>
</comment>
<dbReference type="InterPro" id="IPR020904">
    <property type="entry name" value="Sc_DH/Rdtase_CS"/>
</dbReference>
<evidence type="ECO:0000256" key="1">
    <source>
        <dbReference type="ARBA" id="ARBA00006484"/>
    </source>
</evidence>
<evidence type="ECO:0000313" key="5">
    <source>
        <dbReference type="EMBL" id="KIW16097.1"/>
    </source>
</evidence>
<dbReference type="STRING" id="91928.A0A0D1ZTJ4"/>
<dbReference type="GO" id="GO:0004806">
    <property type="term" value="F:triacylglycerol lipase activity"/>
    <property type="evidence" value="ECO:0007669"/>
    <property type="project" value="TreeGrafter"/>
</dbReference>
<dbReference type="PRINTS" id="PR00081">
    <property type="entry name" value="GDHRDH"/>
</dbReference>
<evidence type="ECO:0000256" key="4">
    <source>
        <dbReference type="RuleBase" id="RU000363"/>
    </source>
</evidence>
<evidence type="ECO:0000256" key="3">
    <source>
        <dbReference type="ARBA" id="ARBA00023002"/>
    </source>
</evidence>
<dbReference type="Gene3D" id="3.40.50.720">
    <property type="entry name" value="NAD(P)-binding Rossmann-like Domain"/>
    <property type="match status" value="1"/>
</dbReference>
<gene>
    <name evidence="5" type="ORF">PV08_06148</name>
</gene>
<evidence type="ECO:0000313" key="6">
    <source>
        <dbReference type="Proteomes" id="UP000053328"/>
    </source>
</evidence>
<proteinExistence type="inferred from homology"/>